<evidence type="ECO:0008006" key="3">
    <source>
        <dbReference type="Google" id="ProtNLM"/>
    </source>
</evidence>
<accession>A0A4U5N371</accession>
<name>A0A4U5N371_STECR</name>
<protein>
    <recommendedName>
        <fullName evidence="3">F-box associated domain-containing protein</fullName>
    </recommendedName>
</protein>
<reference evidence="1 2" key="2">
    <citation type="journal article" date="2019" name="G3 (Bethesda)">
        <title>Hybrid Assembly of the Genome of the Entomopathogenic Nematode Steinernema carpocapsae Identifies the X-Chromosome.</title>
        <authorList>
            <person name="Serra L."/>
            <person name="Macchietto M."/>
            <person name="Macias-Munoz A."/>
            <person name="McGill C.J."/>
            <person name="Rodriguez I.M."/>
            <person name="Rodriguez B."/>
            <person name="Murad R."/>
            <person name="Mortazavi A."/>
        </authorList>
    </citation>
    <scope>NUCLEOTIDE SEQUENCE [LARGE SCALE GENOMIC DNA]</scope>
    <source>
        <strain evidence="1 2">ALL</strain>
    </source>
</reference>
<evidence type="ECO:0000313" key="2">
    <source>
        <dbReference type="Proteomes" id="UP000298663"/>
    </source>
</evidence>
<comment type="caution">
    <text evidence="1">The sequence shown here is derived from an EMBL/GenBank/DDBJ whole genome shotgun (WGS) entry which is preliminary data.</text>
</comment>
<reference evidence="1 2" key="1">
    <citation type="journal article" date="2015" name="Genome Biol.">
        <title>Comparative genomics of Steinernema reveals deeply conserved gene regulatory networks.</title>
        <authorList>
            <person name="Dillman A.R."/>
            <person name="Macchietto M."/>
            <person name="Porter C.F."/>
            <person name="Rogers A."/>
            <person name="Williams B."/>
            <person name="Antoshechkin I."/>
            <person name="Lee M.M."/>
            <person name="Goodwin Z."/>
            <person name="Lu X."/>
            <person name="Lewis E.E."/>
            <person name="Goodrich-Blair H."/>
            <person name="Stock S.P."/>
            <person name="Adams B.J."/>
            <person name="Sternberg P.W."/>
            <person name="Mortazavi A."/>
        </authorList>
    </citation>
    <scope>NUCLEOTIDE SEQUENCE [LARGE SCALE GENOMIC DNA]</scope>
    <source>
        <strain evidence="1 2">ALL</strain>
    </source>
</reference>
<dbReference type="AlphaFoldDB" id="A0A4U5N371"/>
<sequence>MNHVPAEFLNDVLRLSFVTGYKDRYTRLSGLIGKCANRFVDKGYLNVATIKNGSPQEHDFEFYDIFGKILTFKPKCSKYAVQKYLVYDVIGDQVPSIDLTLPKKLAKFLAEPGVLNLGFYSRIIDDNWIKLFSSWRSLQYVGIYEPLTEPLRKLLNVLYDQEQLLYLFFSAVNYEFDDIKVIVKFLLQKQFLSMSFHAFDQNVVNEILDKKRESGDLLRGKRVTWRSKAELPDATFKRSEARDLDFVRFEGKGMLVDYCNNTAYADIANDEFMKGVSLTLWRFI</sequence>
<organism evidence="1 2">
    <name type="scientific">Steinernema carpocapsae</name>
    <name type="common">Entomopathogenic nematode</name>
    <dbReference type="NCBI Taxonomy" id="34508"/>
    <lineage>
        <taxon>Eukaryota</taxon>
        <taxon>Metazoa</taxon>
        <taxon>Ecdysozoa</taxon>
        <taxon>Nematoda</taxon>
        <taxon>Chromadorea</taxon>
        <taxon>Rhabditida</taxon>
        <taxon>Tylenchina</taxon>
        <taxon>Panagrolaimomorpha</taxon>
        <taxon>Strongyloidoidea</taxon>
        <taxon>Steinernematidae</taxon>
        <taxon>Steinernema</taxon>
    </lineage>
</organism>
<proteinExistence type="predicted"/>
<evidence type="ECO:0000313" key="1">
    <source>
        <dbReference type="EMBL" id="TKR76603.1"/>
    </source>
</evidence>
<keyword evidence="2" id="KW-1185">Reference proteome</keyword>
<dbReference type="Proteomes" id="UP000298663">
    <property type="component" value="Unassembled WGS sequence"/>
</dbReference>
<gene>
    <name evidence="1" type="ORF">L596_017718</name>
</gene>
<dbReference type="EMBL" id="AZBU02000005">
    <property type="protein sequence ID" value="TKR76603.1"/>
    <property type="molecule type" value="Genomic_DNA"/>
</dbReference>